<dbReference type="PANTHER" id="PTHR43685">
    <property type="entry name" value="GLYCOSYLTRANSFERASE"/>
    <property type="match status" value="1"/>
</dbReference>
<keyword evidence="2" id="KW-0328">Glycosyltransferase</keyword>
<dbReference type="GO" id="GO:0016757">
    <property type="term" value="F:glycosyltransferase activity"/>
    <property type="evidence" value="ECO:0007669"/>
    <property type="project" value="UniProtKB-KW"/>
</dbReference>
<gene>
    <name evidence="5" type="ORF">ENE74_05075</name>
</gene>
<dbReference type="RefSeq" id="WP_127689486.1">
    <property type="nucleotide sequence ID" value="NZ_RZUL01000001.1"/>
</dbReference>
<dbReference type="PANTHER" id="PTHR43685:SF5">
    <property type="entry name" value="GLYCOSYLTRANSFERASE EPSE-RELATED"/>
    <property type="match status" value="1"/>
</dbReference>
<evidence type="ECO:0000313" key="6">
    <source>
        <dbReference type="Proteomes" id="UP000282977"/>
    </source>
</evidence>
<reference evidence="5 6" key="1">
    <citation type="submission" date="2019-01" db="EMBL/GenBank/DDBJ databases">
        <authorList>
            <person name="Chen W.-M."/>
        </authorList>
    </citation>
    <scope>NUCLEOTIDE SEQUENCE [LARGE SCALE GENOMIC DNA]</scope>
    <source>
        <strain evidence="5 6">TLA-22</strain>
    </source>
</reference>
<dbReference type="InterPro" id="IPR001173">
    <property type="entry name" value="Glyco_trans_2-like"/>
</dbReference>
<keyword evidence="6" id="KW-1185">Reference proteome</keyword>
<evidence type="ECO:0000256" key="1">
    <source>
        <dbReference type="ARBA" id="ARBA00006739"/>
    </source>
</evidence>
<sequence length="349" mass="39036">MSKLTLICSFYNREQGVLPTLHSIARQRFRDFEAIIIDDGSTDGTSALLRRELQKLADSRLIFRTNVVNVGLTQSLIQAIASSSTPYIAIHDAGDVSLPDRLSRQVEMLDADPTIAAVGCHYINVLPERNLHVMKRPDASGESFRSILRRPAFTHGEVAFRRDVYETVGGYRPEFRYAQDNDLWLRMIRVARFSTVPEILYHRMIYASGISQGPRTFVEQAAFYTLGRIIAQDPHFEHVALSRLRSGAHIHEILPLDDARIQALILRKTLRHMLFGDTEAAKATFAAYSRWAPLKLLKPLLSIGCRLSARGHNADGVGLVRTALRIQSGLPWAPLASSPDELDVSPSTP</sequence>
<dbReference type="OrthoDB" id="276604at2"/>
<dbReference type="AlphaFoldDB" id="A0A437JDI5"/>
<dbReference type="SUPFAM" id="SSF53448">
    <property type="entry name" value="Nucleotide-diphospho-sugar transferases"/>
    <property type="match status" value="1"/>
</dbReference>
<accession>A0A437JDI5</accession>
<proteinExistence type="inferred from homology"/>
<dbReference type="Pfam" id="PF00535">
    <property type="entry name" value="Glycos_transf_2"/>
    <property type="match status" value="1"/>
</dbReference>
<comment type="caution">
    <text evidence="5">The sequence shown here is derived from an EMBL/GenBank/DDBJ whole genome shotgun (WGS) entry which is preliminary data.</text>
</comment>
<dbReference type="InterPro" id="IPR029044">
    <property type="entry name" value="Nucleotide-diphossugar_trans"/>
</dbReference>
<evidence type="ECO:0000256" key="3">
    <source>
        <dbReference type="ARBA" id="ARBA00022679"/>
    </source>
</evidence>
<evidence type="ECO:0000259" key="4">
    <source>
        <dbReference type="Pfam" id="PF00535"/>
    </source>
</evidence>
<dbReference type="Proteomes" id="UP000282977">
    <property type="component" value="Unassembled WGS sequence"/>
</dbReference>
<organism evidence="5 6">
    <name type="scientific">Sphingobium algorifonticola</name>
    <dbReference type="NCBI Taxonomy" id="2008318"/>
    <lineage>
        <taxon>Bacteria</taxon>
        <taxon>Pseudomonadati</taxon>
        <taxon>Pseudomonadota</taxon>
        <taxon>Alphaproteobacteria</taxon>
        <taxon>Sphingomonadales</taxon>
        <taxon>Sphingomonadaceae</taxon>
        <taxon>Sphingobium</taxon>
    </lineage>
</organism>
<protein>
    <submittedName>
        <fullName evidence="5">Glycosyltransferase</fullName>
    </submittedName>
</protein>
<feature type="domain" description="Glycosyltransferase 2-like" evidence="4">
    <location>
        <begin position="7"/>
        <end position="167"/>
    </location>
</feature>
<dbReference type="EMBL" id="RZUL01000001">
    <property type="protein sequence ID" value="RVT43951.1"/>
    <property type="molecule type" value="Genomic_DNA"/>
</dbReference>
<keyword evidence="3 5" id="KW-0808">Transferase</keyword>
<name>A0A437JDI5_9SPHN</name>
<comment type="similarity">
    <text evidence="1">Belongs to the glycosyltransferase 2 family.</text>
</comment>
<evidence type="ECO:0000313" key="5">
    <source>
        <dbReference type="EMBL" id="RVT43951.1"/>
    </source>
</evidence>
<dbReference type="Gene3D" id="3.90.550.10">
    <property type="entry name" value="Spore Coat Polysaccharide Biosynthesis Protein SpsA, Chain A"/>
    <property type="match status" value="1"/>
</dbReference>
<dbReference type="InterPro" id="IPR050834">
    <property type="entry name" value="Glycosyltransf_2"/>
</dbReference>
<evidence type="ECO:0000256" key="2">
    <source>
        <dbReference type="ARBA" id="ARBA00022676"/>
    </source>
</evidence>